<proteinExistence type="predicted"/>
<sequence>MFQSSSKVPDYDVLCPFCLSDKTREFKRVGDLRHHVKTKHPAEMEVAPKGLFSAKTCFFFSINPLEYAKLHDVDKEISAEAQYARYLMAKWSTGRTPGIEERTSKWEQALSKPPQRPIKRKATDYLFLLAIVITLDSIKAFAESVCEVLQVRLSRYIFTDRRAMDNLKRRQSLVKDAIEPTGRWSTFPNNAPIIAEFASLLGIRSSYIHTIRRKDNIIFKAFCIADDEDARSLRSPSPISLHPDEITNTTLYCSSSSTINKPPTPRTSTPLQEPSIIVNAIKARPATPATPLFDELPAPVPASPLQTDTSTLQDTELLTPNYAPPSPLQDDLRTPGLHSNNLQDLPPATPNFDPTPLAQDDLYTIATPTPADNLYTPTPSAKLLRFKARSLLVNMPLFPSAKT</sequence>
<name>A0A9D3YZ82_DREPO</name>
<dbReference type="EMBL" id="JAIWYP010000014">
    <property type="protein sequence ID" value="KAH3708011.1"/>
    <property type="molecule type" value="Genomic_DNA"/>
</dbReference>
<evidence type="ECO:0000256" key="1">
    <source>
        <dbReference type="SAM" id="MobiDB-lite"/>
    </source>
</evidence>
<gene>
    <name evidence="2" type="ORF">DPMN_067450</name>
</gene>
<feature type="region of interest" description="Disordered" evidence="1">
    <location>
        <begin position="254"/>
        <end position="273"/>
    </location>
</feature>
<reference evidence="2" key="2">
    <citation type="submission" date="2020-11" db="EMBL/GenBank/DDBJ databases">
        <authorList>
            <person name="McCartney M.A."/>
            <person name="Auch B."/>
            <person name="Kono T."/>
            <person name="Mallez S."/>
            <person name="Becker A."/>
            <person name="Gohl D.M."/>
            <person name="Silverstein K.A.T."/>
            <person name="Koren S."/>
            <person name="Bechman K.B."/>
            <person name="Herman A."/>
            <person name="Abrahante J.E."/>
            <person name="Garbe J."/>
        </authorList>
    </citation>
    <scope>NUCLEOTIDE SEQUENCE</scope>
    <source>
        <strain evidence="2">Duluth1</strain>
        <tissue evidence="2">Whole animal</tissue>
    </source>
</reference>
<protein>
    <submittedName>
        <fullName evidence="2">Uncharacterized protein</fullName>
    </submittedName>
</protein>
<reference evidence="2" key="1">
    <citation type="journal article" date="2019" name="bioRxiv">
        <title>The Genome of the Zebra Mussel, Dreissena polymorpha: A Resource for Invasive Species Research.</title>
        <authorList>
            <person name="McCartney M.A."/>
            <person name="Auch B."/>
            <person name="Kono T."/>
            <person name="Mallez S."/>
            <person name="Zhang Y."/>
            <person name="Obille A."/>
            <person name="Becker A."/>
            <person name="Abrahante J.E."/>
            <person name="Garbe J."/>
            <person name="Badalamenti J.P."/>
            <person name="Herman A."/>
            <person name="Mangelson H."/>
            <person name="Liachko I."/>
            <person name="Sullivan S."/>
            <person name="Sone E.D."/>
            <person name="Koren S."/>
            <person name="Silverstein K.A.T."/>
            <person name="Beckman K.B."/>
            <person name="Gohl D.M."/>
        </authorList>
    </citation>
    <scope>NUCLEOTIDE SEQUENCE</scope>
    <source>
        <strain evidence="2">Duluth1</strain>
        <tissue evidence="2">Whole animal</tissue>
    </source>
</reference>
<evidence type="ECO:0000313" key="2">
    <source>
        <dbReference type="EMBL" id="KAH3708011.1"/>
    </source>
</evidence>
<evidence type="ECO:0000313" key="3">
    <source>
        <dbReference type="Proteomes" id="UP000828390"/>
    </source>
</evidence>
<feature type="region of interest" description="Disordered" evidence="1">
    <location>
        <begin position="317"/>
        <end position="353"/>
    </location>
</feature>
<feature type="compositionally biased region" description="Polar residues" evidence="1">
    <location>
        <begin position="254"/>
        <end position="272"/>
    </location>
</feature>
<comment type="caution">
    <text evidence="2">The sequence shown here is derived from an EMBL/GenBank/DDBJ whole genome shotgun (WGS) entry which is preliminary data.</text>
</comment>
<dbReference type="Proteomes" id="UP000828390">
    <property type="component" value="Unassembled WGS sequence"/>
</dbReference>
<organism evidence="2 3">
    <name type="scientific">Dreissena polymorpha</name>
    <name type="common">Zebra mussel</name>
    <name type="synonym">Mytilus polymorpha</name>
    <dbReference type="NCBI Taxonomy" id="45954"/>
    <lineage>
        <taxon>Eukaryota</taxon>
        <taxon>Metazoa</taxon>
        <taxon>Spiralia</taxon>
        <taxon>Lophotrochozoa</taxon>
        <taxon>Mollusca</taxon>
        <taxon>Bivalvia</taxon>
        <taxon>Autobranchia</taxon>
        <taxon>Heteroconchia</taxon>
        <taxon>Euheterodonta</taxon>
        <taxon>Imparidentia</taxon>
        <taxon>Neoheterodontei</taxon>
        <taxon>Myida</taxon>
        <taxon>Dreissenoidea</taxon>
        <taxon>Dreissenidae</taxon>
        <taxon>Dreissena</taxon>
    </lineage>
</organism>
<dbReference type="AlphaFoldDB" id="A0A9D3YZ82"/>
<accession>A0A9D3YZ82</accession>
<keyword evidence="3" id="KW-1185">Reference proteome</keyword>